<keyword evidence="6 12" id="KW-0874">Quinone</keyword>
<dbReference type="KEGG" id="eme:CEM_260"/>
<evidence type="ECO:0000256" key="5">
    <source>
        <dbReference type="ARBA" id="ARBA00022692"/>
    </source>
</evidence>
<dbReference type="InterPro" id="IPR000440">
    <property type="entry name" value="NADH_UbQ/plastoQ_OxRdtase_su3"/>
</dbReference>
<evidence type="ECO:0000256" key="12">
    <source>
        <dbReference type="HAMAP-Rule" id="MF_01394"/>
    </source>
</evidence>
<comment type="similarity">
    <text evidence="2 12 13">Belongs to the complex I subunit 3 family.</text>
</comment>
<keyword evidence="11 12" id="KW-0472">Membrane</keyword>
<dbReference type="Gene3D" id="1.20.58.1610">
    <property type="entry name" value="NADH:ubiquinone/plastoquinone oxidoreductase, chain 3"/>
    <property type="match status" value="1"/>
</dbReference>
<evidence type="ECO:0000256" key="1">
    <source>
        <dbReference type="ARBA" id="ARBA00004141"/>
    </source>
</evidence>
<dbReference type="HOGENOM" id="CLU_119549_2_1_6"/>
<evidence type="ECO:0000256" key="10">
    <source>
        <dbReference type="ARBA" id="ARBA00023075"/>
    </source>
</evidence>
<dbReference type="GO" id="GO:0008137">
    <property type="term" value="F:NADH dehydrogenase (ubiquinone) activity"/>
    <property type="evidence" value="ECO:0007669"/>
    <property type="project" value="InterPro"/>
</dbReference>
<comment type="catalytic activity">
    <reaction evidence="12 13">
        <text>a quinone + NADH + 5 H(+)(in) = a quinol + NAD(+) + 4 H(+)(out)</text>
        <dbReference type="Rhea" id="RHEA:57888"/>
        <dbReference type="ChEBI" id="CHEBI:15378"/>
        <dbReference type="ChEBI" id="CHEBI:24646"/>
        <dbReference type="ChEBI" id="CHEBI:57540"/>
        <dbReference type="ChEBI" id="CHEBI:57945"/>
        <dbReference type="ChEBI" id="CHEBI:132124"/>
    </reaction>
</comment>
<dbReference type="GO" id="GO:0050136">
    <property type="term" value="F:NADH dehydrogenase (quinone) (non-electrogenic) activity"/>
    <property type="evidence" value="ECO:0007669"/>
    <property type="project" value="UniProtKB-UniRule"/>
</dbReference>
<dbReference type="STRING" id="1495769.CEM_260"/>
<organism evidence="14 15">
    <name type="scientific">Candidatus Johnevansia muelleri</name>
    <dbReference type="NCBI Taxonomy" id="1495769"/>
    <lineage>
        <taxon>Bacteria</taxon>
        <taxon>Pseudomonadati</taxon>
        <taxon>Pseudomonadota</taxon>
        <taxon>Gammaproteobacteria</taxon>
        <taxon>Candidatus Johnevansiales</taxon>
        <taxon>Candidatus Johnevansiaceae</taxon>
        <taxon>Candidatus Johnevansia</taxon>
    </lineage>
</organism>
<dbReference type="AlphaFoldDB" id="A0A078KED1"/>
<name>A0A078KED1_9GAMM</name>
<dbReference type="GO" id="GO:0030964">
    <property type="term" value="C:NADH dehydrogenase complex"/>
    <property type="evidence" value="ECO:0007669"/>
    <property type="project" value="TreeGrafter"/>
</dbReference>
<dbReference type="GO" id="GO:0005886">
    <property type="term" value="C:plasma membrane"/>
    <property type="evidence" value="ECO:0007669"/>
    <property type="project" value="UniProtKB-SubCell"/>
</dbReference>
<keyword evidence="9 12" id="KW-0520">NAD</keyword>
<dbReference type="HAMAP" id="MF_01394">
    <property type="entry name" value="NDH1_NuoA"/>
    <property type="match status" value="1"/>
</dbReference>
<keyword evidence="5 12" id="KW-0812">Transmembrane</keyword>
<feature type="transmembrane region" description="Helical" evidence="12">
    <location>
        <begin position="60"/>
        <end position="78"/>
    </location>
</feature>
<keyword evidence="7 12" id="KW-1278">Translocase</keyword>
<comment type="function">
    <text evidence="12">NDH-1 shuttles electrons from NADH, via FMN and iron-sulfur (Fe-S) centers, to quinones in the respiratory chain. The immediate electron acceptor for the enzyme in this species is believed to be ubiquinone. Couples the redox reaction to proton translocation (for every two electrons transferred, four hydrogen ions are translocated across the cytoplasmic membrane), and thus conserves the redox energy in a proton gradient.</text>
</comment>
<evidence type="ECO:0000256" key="4">
    <source>
        <dbReference type="ARBA" id="ARBA00022475"/>
    </source>
</evidence>
<evidence type="ECO:0000256" key="8">
    <source>
        <dbReference type="ARBA" id="ARBA00022989"/>
    </source>
</evidence>
<keyword evidence="10 12" id="KW-0830">Ubiquinone</keyword>
<evidence type="ECO:0000256" key="7">
    <source>
        <dbReference type="ARBA" id="ARBA00022967"/>
    </source>
</evidence>
<keyword evidence="15" id="KW-1185">Reference proteome</keyword>
<dbReference type="PANTHER" id="PTHR11058">
    <property type="entry name" value="NADH-UBIQUINONE OXIDOREDUCTASE CHAIN 3"/>
    <property type="match status" value="1"/>
</dbReference>
<dbReference type="EMBL" id="LM655252">
    <property type="protein sequence ID" value="CDZ16518.1"/>
    <property type="molecule type" value="Genomic_DNA"/>
</dbReference>
<evidence type="ECO:0000313" key="15">
    <source>
        <dbReference type="Proteomes" id="UP000032420"/>
    </source>
</evidence>
<keyword evidence="8 12" id="KW-1133">Transmembrane helix</keyword>
<reference evidence="15" key="1">
    <citation type="submission" date="2014-07" db="EMBL/GenBank/DDBJ databases">
        <authorList>
            <person name="Santos-Garcia D."/>
        </authorList>
    </citation>
    <scope>NUCLEOTIDE SEQUENCE [LARGE SCALE GENOMIC DNA]</scope>
</reference>
<evidence type="ECO:0000313" key="14">
    <source>
        <dbReference type="EMBL" id="CDZ16518.1"/>
    </source>
</evidence>
<evidence type="ECO:0000256" key="6">
    <source>
        <dbReference type="ARBA" id="ARBA00022719"/>
    </source>
</evidence>
<gene>
    <name evidence="12 14" type="primary">nuoA</name>
    <name evidence="14" type="ORF">CEM_260</name>
</gene>
<dbReference type="Proteomes" id="UP000032420">
    <property type="component" value="Chromosome I"/>
</dbReference>
<dbReference type="PANTHER" id="PTHR11058:SF21">
    <property type="entry name" value="NADH-QUINONE OXIDOREDUCTASE SUBUNIT A"/>
    <property type="match status" value="1"/>
</dbReference>
<keyword evidence="3 12" id="KW-0813">Transport</keyword>
<evidence type="ECO:0000256" key="3">
    <source>
        <dbReference type="ARBA" id="ARBA00022448"/>
    </source>
</evidence>
<feature type="transmembrane region" description="Helical" evidence="12">
    <location>
        <begin position="6"/>
        <end position="29"/>
    </location>
</feature>
<proteinExistence type="inferred from homology"/>
<evidence type="ECO:0000256" key="11">
    <source>
        <dbReference type="ARBA" id="ARBA00023136"/>
    </source>
</evidence>
<dbReference type="OrthoDB" id="9791970at2"/>
<dbReference type="GO" id="GO:0048038">
    <property type="term" value="F:quinone binding"/>
    <property type="evidence" value="ECO:0007669"/>
    <property type="project" value="UniProtKB-KW"/>
</dbReference>
<protein>
    <recommendedName>
        <fullName evidence="12">NADH-quinone oxidoreductase subunit A</fullName>
        <ecNumber evidence="12">7.1.1.-</ecNumber>
    </recommendedName>
    <alternativeName>
        <fullName evidence="12">NADH dehydrogenase I subunit A</fullName>
    </alternativeName>
    <alternativeName>
        <fullName evidence="12">NDH-1 subunit A</fullName>
    </alternativeName>
    <alternativeName>
        <fullName evidence="12">NUO1</fullName>
    </alternativeName>
</protein>
<evidence type="ECO:0000256" key="13">
    <source>
        <dbReference type="RuleBase" id="RU003639"/>
    </source>
</evidence>
<keyword evidence="14" id="KW-0560">Oxidoreductase</keyword>
<evidence type="ECO:0000256" key="2">
    <source>
        <dbReference type="ARBA" id="ARBA00008472"/>
    </source>
</evidence>
<dbReference type="InterPro" id="IPR023043">
    <property type="entry name" value="NAD(P)H_OxRDtase_bac/plastid"/>
</dbReference>
<evidence type="ECO:0000256" key="9">
    <source>
        <dbReference type="ARBA" id="ARBA00023027"/>
    </source>
</evidence>
<comment type="subunit">
    <text evidence="12">NDH-1 is composed of 14 different subunits. Subunits NuoA, H, J, K, L, M, N constitute the membrane sector of the complex.</text>
</comment>
<accession>A0A078KED1</accession>
<dbReference type="Pfam" id="PF00507">
    <property type="entry name" value="Oxidored_q4"/>
    <property type="match status" value="1"/>
</dbReference>
<dbReference type="EC" id="7.1.1.-" evidence="12"/>
<feature type="transmembrane region" description="Helical" evidence="12">
    <location>
        <begin position="90"/>
        <end position="108"/>
    </location>
</feature>
<keyword evidence="4 12" id="KW-1003">Cell membrane</keyword>
<comment type="subcellular location">
    <subcellularLocation>
        <location evidence="12 13">Cell membrane</location>
        <topology evidence="12 13">Multi-pass membrane protein</topology>
    </subcellularLocation>
    <subcellularLocation>
        <location evidence="1">Membrane</location>
        <topology evidence="1">Multi-pass membrane protein</topology>
    </subcellularLocation>
</comment>
<dbReference type="InterPro" id="IPR038430">
    <property type="entry name" value="NDAH_ubi_oxred_su3_sf"/>
</dbReference>
<sequence length="124" mass="14384">MILQYYGIFFFILVTIILLILIISISSLLGGISVGYQKNIPFESGILETGNARIRFPIKYYLVGIIFVIFDIETIYLLNWSISVRELGWQGFWCATIYIIILLIGLYYDINLGILNWNSEKKFK</sequence>